<dbReference type="Proteomes" id="UP000597656">
    <property type="component" value="Unassembled WGS sequence"/>
</dbReference>
<name>A0ABQ2IQB8_9PSEU</name>
<feature type="domain" description="HTH cro/C1-type" evidence="1">
    <location>
        <begin position="27"/>
        <end position="71"/>
    </location>
</feature>
<dbReference type="PROSITE" id="PS50943">
    <property type="entry name" value="HTH_CROC1"/>
    <property type="match status" value="1"/>
</dbReference>
<dbReference type="EMBL" id="BMNC01000019">
    <property type="protein sequence ID" value="GGN24065.1"/>
    <property type="molecule type" value="Genomic_DNA"/>
</dbReference>
<evidence type="ECO:0000259" key="1">
    <source>
        <dbReference type="PROSITE" id="PS50943"/>
    </source>
</evidence>
<accession>A0ABQ2IQB8</accession>
<gene>
    <name evidence="2" type="ORF">GCM10011609_77300</name>
</gene>
<dbReference type="SUPFAM" id="SSF47413">
    <property type="entry name" value="lambda repressor-like DNA-binding domains"/>
    <property type="match status" value="1"/>
</dbReference>
<dbReference type="Gene3D" id="1.10.260.40">
    <property type="entry name" value="lambda repressor-like DNA-binding domains"/>
    <property type="match status" value="1"/>
</dbReference>
<evidence type="ECO:0000313" key="2">
    <source>
        <dbReference type="EMBL" id="GGN24065.1"/>
    </source>
</evidence>
<dbReference type="SMART" id="SM00530">
    <property type="entry name" value="HTH_XRE"/>
    <property type="match status" value="1"/>
</dbReference>
<dbReference type="InterPro" id="IPR001387">
    <property type="entry name" value="Cro/C1-type_HTH"/>
</dbReference>
<dbReference type="RefSeq" id="WP_189159834.1">
    <property type="nucleotide sequence ID" value="NZ_BMNC01000019.1"/>
</dbReference>
<dbReference type="Pfam" id="PF19054">
    <property type="entry name" value="DUF5753"/>
    <property type="match status" value="1"/>
</dbReference>
<comment type="caution">
    <text evidence="2">The sequence shown here is derived from an EMBL/GenBank/DDBJ whole genome shotgun (WGS) entry which is preliminary data.</text>
</comment>
<protein>
    <submittedName>
        <fullName evidence="2">Transcriptional regulator</fullName>
    </submittedName>
</protein>
<dbReference type="InterPro" id="IPR043917">
    <property type="entry name" value="DUF5753"/>
</dbReference>
<organism evidence="2 3">
    <name type="scientific">Lentzea pudingi</name>
    <dbReference type="NCBI Taxonomy" id="1789439"/>
    <lineage>
        <taxon>Bacteria</taxon>
        <taxon>Bacillati</taxon>
        <taxon>Actinomycetota</taxon>
        <taxon>Actinomycetes</taxon>
        <taxon>Pseudonocardiales</taxon>
        <taxon>Pseudonocardiaceae</taxon>
        <taxon>Lentzea</taxon>
    </lineage>
</organism>
<keyword evidence="3" id="KW-1185">Reference proteome</keyword>
<sequence length="286" mass="32206">MASAEMPAFIHNIQCGRLLEALRGERTQREVATACGWSQPTQAELERGQKNFTTELLEKLRSVLGGEAATWTQIAHHAELGAAQAKKSDLRWKFKSEAMRKLVDMDRTATLIRSKASMLIPGVLQTPELMRYLMEAAGLAAEEIDRLVDLRVRRQDVLANTGQRFEFIIDQAALARVSPISDTTGIWAGQLTRLAEVAVLPNVSLRFIPFSHGFYEGQEADYQLATYQAEPELHLVYAERYDEQAVLHDPKIVKRYLDLWRVQEKIALESDQALSFLNFVGGPLPL</sequence>
<evidence type="ECO:0000313" key="3">
    <source>
        <dbReference type="Proteomes" id="UP000597656"/>
    </source>
</evidence>
<proteinExistence type="predicted"/>
<dbReference type="InterPro" id="IPR010982">
    <property type="entry name" value="Lambda_DNA-bd_dom_sf"/>
</dbReference>
<dbReference type="CDD" id="cd00093">
    <property type="entry name" value="HTH_XRE"/>
    <property type="match status" value="1"/>
</dbReference>
<reference evidence="3" key="1">
    <citation type="journal article" date="2019" name="Int. J. Syst. Evol. Microbiol.">
        <title>The Global Catalogue of Microorganisms (GCM) 10K type strain sequencing project: providing services to taxonomists for standard genome sequencing and annotation.</title>
        <authorList>
            <consortium name="The Broad Institute Genomics Platform"/>
            <consortium name="The Broad Institute Genome Sequencing Center for Infectious Disease"/>
            <person name="Wu L."/>
            <person name="Ma J."/>
        </authorList>
    </citation>
    <scope>NUCLEOTIDE SEQUENCE [LARGE SCALE GENOMIC DNA]</scope>
    <source>
        <strain evidence="3">CGMCC 4.7319</strain>
    </source>
</reference>